<evidence type="ECO:0008006" key="12">
    <source>
        <dbReference type="Google" id="ProtNLM"/>
    </source>
</evidence>
<comment type="subcellular location">
    <subcellularLocation>
        <location evidence="1">Cell membrane</location>
        <topology evidence="1">Multi-pass membrane protein</topology>
    </subcellularLocation>
</comment>
<keyword evidence="3" id="KW-0813">Transport</keyword>
<dbReference type="PANTHER" id="PTHR34182">
    <property type="entry name" value="PROTEIN-EXPORT MEMBRANE PROTEIN SECG"/>
    <property type="match status" value="1"/>
</dbReference>
<comment type="similarity">
    <text evidence="2">Belongs to the SecG family.</text>
</comment>
<dbReference type="PRINTS" id="PR01651">
    <property type="entry name" value="SECGEXPORT"/>
</dbReference>
<evidence type="ECO:0000256" key="10">
    <source>
        <dbReference type="SAM" id="Phobius"/>
    </source>
</evidence>
<dbReference type="EMBL" id="UINC01106806">
    <property type="protein sequence ID" value="SVC71721.1"/>
    <property type="molecule type" value="Genomic_DNA"/>
</dbReference>
<feature type="transmembrane region" description="Helical" evidence="10">
    <location>
        <begin position="6"/>
        <end position="22"/>
    </location>
</feature>
<dbReference type="GO" id="GO:0009306">
    <property type="term" value="P:protein secretion"/>
    <property type="evidence" value="ECO:0007669"/>
    <property type="project" value="InterPro"/>
</dbReference>
<protein>
    <recommendedName>
        <fullName evidence="12">Protein-export membrane protein SecG</fullName>
    </recommendedName>
</protein>
<keyword evidence="5 10" id="KW-0812">Transmembrane</keyword>
<keyword evidence="6" id="KW-0653">Protein transport</keyword>
<sequence>MENILLVVNVILAIILVLLILMQKSEGGALGIGISQDSFMFSRSAGNFMTKITAAVATLFIICSLSLTIISRGELTPTISVIDKIEENSDDAPEIPESKN</sequence>
<evidence type="ECO:0000256" key="1">
    <source>
        <dbReference type="ARBA" id="ARBA00004651"/>
    </source>
</evidence>
<dbReference type="GO" id="GO:0005886">
    <property type="term" value="C:plasma membrane"/>
    <property type="evidence" value="ECO:0007669"/>
    <property type="project" value="UniProtKB-SubCell"/>
</dbReference>
<evidence type="ECO:0000256" key="4">
    <source>
        <dbReference type="ARBA" id="ARBA00022475"/>
    </source>
</evidence>
<evidence type="ECO:0000256" key="5">
    <source>
        <dbReference type="ARBA" id="ARBA00022692"/>
    </source>
</evidence>
<keyword evidence="8" id="KW-0811">Translocation</keyword>
<feature type="transmembrane region" description="Helical" evidence="10">
    <location>
        <begin position="48"/>
        <end position="70"/>
    </location>
</feature>
<evidence type="ECO:0000256" key="7">
    <source>
        <dbReference type="ARBA" id="ARBA00022989"/>
    </source>
</evidence>
<dbReference type="PANTHER" id="PTHR34182:SF1">
    <property type="entry name" value="PROTEIN-EXPORT MEMBRANE PROTEIN SECG"/>
    <property type="match status" value="1"/>
</dbReference>
<keyword evidence="4" id="KW-1003">Cell membrane</keyword>
<evidence type="ECO:0000256" key="8">
    <source>
        <dbReference type="ARBA" id="ARBA00023010"/>
    </source>
</evidence>
<accession>A0A382PIF8</accession>
<dbReference type="GO" id="GO:0015450">
    <property type="term" value="F:protein-transporting ATPase activity"/>
    <property type="evidence" value="ECO:0007669"/>
    <property type="project" value="InterPro"/>
</dbReference>
<dbReference type="InterPro" id="IPR004692">
    <property type="entry name" value="SecG"/>
</dbReference>
<reference evidence="11" key="1">
    <citation type="submission" date="2018-05" db="EMBL/GenBank/DDBJ databases">
        <authorList>
            <person name="Lanie J.A."/>
            <person name="Ng W.-L."/>
            <person name="Kazmierczak K.M."/>
            <person name="Andrzejewski T.M."/>
            <person name="Davidsen T.M."/>
            <person name="Wayne K.J."/>
            <person name="Tettelin H."/>
            <person name="Glass J.I."/>
            <person name="Rusch D."/>
            <person name="Podicherti R."/>
            <person name="Tsui H.-C.T."/>
            <person name="Winkler M.E."/>
        </authorList>
    </citation>
    <scope>NUCLEOTIDE SEQUENCE</scope>
</reference>
<keyword evidence="7 10" id="KW-1133">Transmembrane helix</keyword>
<organism evidence="11">
    <name type="scientific">marine metagenome</name>
    <dbReference type="NCBI Taxonomy" id="408172"/>
    <lineage>
        <taxon>unclassified sequences</taxon>
        <taxon>metagenomes</taxon>
        <taxon>ecological metagenomes</taxon>
    </lineage>
</organism>
<dbReference type="GO" id="GO:0043952">
    <property type="term" value="P:protein transport by the Sec complex"/>
    <property type="evidence" value="ECO:0007669"/>
    <property type="project" value="TreeGrafter"/>
</dbReference>
<evidence type="ECO:0000256" key="3">
    <source>
        <dbReference type="ARBA" id="ARBA00022448"/>
    </source>
</evidence>
<evidence type="ECO:0000313" key="11">
    <source>
        <dbReference type="EMBL" id="SVC71721.1"/>
    </source>
</evidence>
<dbReference type="AlphaFoldDB" id="A0A382PIF8"/>
<name>A0A382PIF8_9ZZZZ</name>
<dbReference type="NCBIfam" id="TIGR00810">
    <property type="entry name" value="secG"/>
    <property type="match status" value="1"/>
</dbReference>
<keyword evidence="9 10" id="KW-0472">Membrane</keyword>
<dbReference type="Pfam" id="PF03840">
    <property type="entry name" value="SecG"/>
    <property type="match status" value="1"/>
</dbReference>
<evidence type="ECO:0000256" key="9">
    <source>
        <dbReference type="ARBA" id="ARBA00023136"/>
    </source>
</evidence>
<evidence type="ECO:0000256" key="6">
    <source>
        <dbReference type="ARBA" id="ARBA00022927"/>
    </source>
</evidence>
<dbReference type="GO" id="GO:0065002">
    <property type="term" value="P:intracellular protein transmembrane transport"/>
    <property type="evidence" value="ECO:0007669"/>
    <property type="project" value="TreeGrafter"/>
</dbReference>
<evidence type="ECO:0000256" key="2">
    <source>
        <dbReference type="ARBA" id="ARBA00008445"/>
    </source>
</evidence>
<gene>
    <name evidence="11" type="ORF">METZ01_LOCUS324575</name>
</gene>
<proteinExistence type="inferred from homology"/>